<dbReference type="PANTHER" id="PTHR30349">
    <property type="entry name" value="PHAGE INTEGRASE-RELATED"/>
    <property type="match status" value="1"/>
</dbReference>
<organism evidence="9 10">
    <name type="scientific">Nocardioides endophyticus</name>
    <dbReference type="NCBI Taxonomy" id="1353775"/>
    <lineage>
        <taxon>Bacteria</taxon>
        <taxon>Bacillati</taxon>
        <taxon>Actinomycetota</taxon>
        <taxon>Actinomycetes</taxon>
        <taxon>Propionibacteriales</taxon>
        <taxon>Nocardioidaceae</taxon>
        <taxon>Nocardioides</taxon>
    </lineage>
</organism>
<evidence type="ECO:0000313" key="9">
    <source>
        <dbReference type="EMBL" id="GAA4759723.1"/>
    </source>
</evidence>
<keyword evidence="2" id="KW-0229">DNA integration</keyword>
<dbReference type="InterPro" id="IPR044068">
    <property type="entry name" value="CB"/>
</dbReference>
<evidence type="ECO:0000259" key="7">
    <source>
        <dbReference type="PROSITE" id="PS51898"/>
    </source>
</evidence>
<evidence type="ECO:0000256" key="2">
    <source>
        <dbReference type="ARBA" id="ARBA00022908"/>
    </source>
</evidence>
<feature type="region of interest" description="Disordered" evidence="6">
    <location>
        <begin position="394"/>
        <end position="428"/>
    </location>
</feature>
<keyword evidence="3 5" id="KW-0238">DNA-binding</keyword>
<dbReference type="InterPro" id="IPR013762">
    <property type="entry name" value="Integrase-like_cat_sf"/>
</dbReference>
<comment type="similarity">
    <text evidence="1">Belongs to the 'phage' integrase family.</text>
</comment>
<dbReference type="PROSITE" id="PS51898">
    <property type="entry name" value="TYR_RECOMBINASE"/>
    <property type="match status" value="1"/>
</dbReference>
<feature type="compositionally biased region" description="Acidic residues" evidence="6">
    <location>
        <begin position="404"/>
        <end position="428"/>
    </location>
</feature>
<dbReference type="EMBL" id="BAABKN010000037">
    <property type="protein sequence ID" value="GAA4759723.1"/>
    <property type="molecule type" value="Genomic_DNA"/>
</dbReference>
<proteinExistence type="inferred from homology"/>
<evidence type="ECO:0000256" key="6">
    <source>
        <dbReference type="SAM" id="MobiDB-lite"/>
    </source>
</evidence>
<dbReference type="Pfam" id="PF00589">
    <property type="entry name" value="Phage_integrase"/>
    <property type="match status" value="1"/>
</dbReference>
<dbReference type="RefSeq" id="WP_345530104.1">
    <property type="nucleotide sequence ID" value="NZ_BAABKN010000037.1"/>
</dbReference>
<dbReference type="Gene3D" id="1.10.443.10">
    <property type="entry name" value="Intergrase catalytic core"/>
    <property type="match status" value="1"/>
</dbReference>
<dbReference type="InterPro" id="IPR004107">
    <property type="entry name" value="Integrase_SAM-like_N"/>
</dbReference>
<accession>A0ABP8ZLH6</accession>
<dbReference type="Gene3D" id="1.10.150.130">
    <property type="match status" value="1"/>
</dbReference>
<dbReference type="InterPro" id="IPR011010">
    <property type="entry name" value="DNA_brk_join_enz"/>
</dbReference>
<reference evidence="10" key="1">
    <citation type="journal article" date="2019" name="Int. J. Syst. Evol. Microbiol.">
        <title>The Global Catalogue of Microorganisms (GCM) 10K type strain sequencing project: providing services to taxonomists for standard genome sequencing and annotation.</title>
        <authorList>
            <consortium name="The Broad Institute Genomics Platform"/>
            <consortium name="The Broad Institute Genome Sequencing Center for Infectious Disease"/>
            <person name="Wu L."/>
            <person name="Ma J."/>
        </authorList>
    </citation>
    <scope>NUCLEOTIDE SEQUENCE [LARGE SCALE GENOMIC DNA]</scope>
    <source>
        <strain evidence="10">JCM 18532</strain>
    </source>
</reference>
<dbReference type="InterPro" id="IPR050090">
    <property type="entry name" value="Tyrosine_recombinase_XerCD"/>
</dbReference>
<dbReference type="InterPro" id="IPR010998">
    <property type="entry name" value="Integrase_recombinase_N"/>
</dbReference>
<evidence type="ECO:0000256" key="4">
    <source>
        <dbReference type="ARBA" id="ARBA00023172"/>
    </source>
</evidence>
<dbReference type="Pfam" id="PF14659">
    <property type="entry name" value="Phage_int_SAM_3"/>
    <property type="match status" value="1"/>
</dbReference>
<feature type="domain" description="Core-binding (CB)" evidence="8">
    <location>
        <begin position="75"/>
        <end position="156"/>
    </location>
</feature>
<dbReference type="InterPro" id="IPR002104">
    <property type="entry name" value="Integrase_catalytic"/>
</dbReference>
<evidence type="ECO:0000259" key="8">
    <source>
        <dbReference type="PROSITE" id="PS51900"/>
    </source>
</evidence>
<name>A0ABP8ZLH6_9ACTN</name>
<dbReference type="PROSITE" id="PS51900">
    <property type="entry name" value="CB"/>
    <property type="match status" value="1"/>
</dbReference>
<keyword evidence="10" id="KW-1185">Reference proteome</keyword>
<feature type="domain" description="Tyr recombinase" evidence="7">
    <location>
        <begin position="173"/>
        <end position="385"/>
    </location>
</feature>
<comment type="caution">
    <text evidence="9">The sequence shown here is derived from an EMBL/GenBank/DDBJ whole genome shotgun (WGS) entry which is preliminary data.</text>
</comment>
<dbReference type="SUPFAM" id="SSF56349">
    <property type="entry name" value="DNA breaking-rejoining enzymes"/>
    <property type="match status" value="1"/>
</dbReference>
<sequence length="428" mass="47003">MTRGRPRTAIGTYGAVAVRRRGGRYVAETRFRDMDGRLRKVKATSGSRTGASALLKSRLKDRQGYGSGGVLDLASPFPDLCDLWLADLDLREISEGTKDGYRDDLRLHVRPFFENYTLGEITTGRVEHFLKAERAVSYSRAKHSRTVLNQLFTFALRHDAIGRNPVEGTSQLAKPKVQVQAMALVQVQAIRVAAATWRTGPGVKGPKPDGQVRDALEVLLGTSVRPGEALAFRPCDITDGPNGMAAWVRGTVVYREGRGTFRQDHPKTDASVRQIAVPEFAAKVIRRRLAKMGPDQAECTIFHNRNGGPLSQHNFRRTFRAFLELAGLEDSGITPRWYRRTGATVIARGISVDAAATHLGHTSKAITESHYIEPDTTIDFAPAKVLELTLRPTDPDGALLAAPESEDEELVLDDLVGGDEEDDRPDAA</sequence>
<evidence type="ECO:0008006" key="11">
    <source>
        <dbReference type="Google" id="ProtNLM"/>
    </source>
</evidence>
<evidence type="ECO:0000256" key="5">
    <source>
        <dbReference type="PROSITE-ProRule" id="PRU01248"/>
    </source>
</evidence>
<evidence type="ECO:0000256" key="1">
    <source>
        <dbReference type="ARBA" id="ARBA00008857"/>
    </source>
</evidence>
<gene>
    <name evidence="9" type="ORF">GCM10023350_52450</name>
</gene>
<keyword evidence="4" id="KW-0233">DNA recombination</keyword>
<evidence type="ECO:0000256" key="3">
    <source>
        <dbReference type="ARBA" id="ARBA00023125"/>
    </source>
</evidence>
<evidence type="ECO:0000313" key="10">
    <source>
        <dbReference type="Proteomes" id="UP001499882"/>
    </source>
</evidence>
<protein>
    <recommendedName>
        <fullName evidence="11">Site-specific integrase</fullName>
    </recommendedName>
</protein>
<dbReference type="Proteomes" id="UP001499882">
    <property type="component" value="Unassembled WGS sequence"/>
</dbReference>
<dbReference type="PANTHER" id="PTHR30349:SF41">
    <property type="entry name" value="INTEGRASE_RECOMBINASE PROTEIN MJ0367-RELATED"/>
    <property type="match status" value="1"/>
</dbReference>